<dbReference type="RefSeq" id="WP_088270245.1">
    <property type="nucleotide sequence ID" value="NZ_BMKI01000004.1"/>
</dbReference>
<gene>
    <name evidence="2" type="ORF">GCM10011573_21380</name>
</gene>
<dbReference type="Proteomes" id="UP000630615">
    <property type="component" value="Unassembled WGS sequence"/>
</dbReference>
<proteinExistence type="predicted"/>
<sequence>MDKKLIDKLKNEKEIPKEVMEKLTQSRTAILNNKIKQDKKIKISYTYKIIISIALAALALVFIITKTPVGAAIEQAFGISKDSGVEIVESNQIPTQLDITSISNGREIKLTKFVSTKKKFAFDYQFNLDDEKLKELLQKQSSPDRKFKKMSVNAQDIDIGLFTEGDTEDVRGGGMYSSTFRVEGDTFYGSVVVTLNREDIPNDAKLSLHIYKLWWTDAEELDQAFLEATADPENMQPFGVDPALVYEGDWVFTIDYKPLTQTAKTNITNVDNITDIRVKNDALQTSVKFVAPMSEGSFPGVTLYKDGIESENQSLGTVVDFEKGEISISFDFSALDTTSVYTIQLNKVDDFTGEALEEIGHFDLQNEAGPPK</sequence>
<dbReference type="Gene3D" id="2.60.40.1630">
    <property type="entry name" value="bacillus anthracis domain"/>
    <property type="match status" value="1"/>
</dbReference>
<evidence type="ECO:0000256" key="1">
    <source>
        <dbReference type="SAM" id="Phobius"/>
    </source>
</evidence>
<evidence type="ECO:0000313" key="3">
    <source>
        <dbReference type="Proteomes" id="UP000630615"/>
    </source>
</evidence>
<accession>A0ABQ1P5K0</accession>
<evidence type="ECO:0008006" key="4">
    <source>
        <dbReference type="Google" id="ProtNLM"/>
    </source>
</evidence>
<evidence type="ECO:0000313" key="2">
    <source>
        <dbReference type="EMBL" id="GGC91522.1"/>
    </source>
</evidence>
<keyword evidence="1" id="KW-1133">Transmembrane helix</keyword>
<organism evidence="2 3">
    <name type="scientific">Enterococcus wangshanyuanii</name>
    <dbReference type="NCBI Taxonomy" id="2005703"/>
    <lineage>
        <taxon>Bacteria</taxon>
        <taxon>Bacillati</taxon>
        <taxon>Bacillota</taxon>
        <taxon>Bacilli</taxon>
        <taxon>Lactobacillales</taxon>
        <taxon>Enterococcaceae</taxon>
        <taxon>Enterococcus</taxon>
    </lineage>
</organism>
<comment type="caution">
    <text evidence="2">The sequence shown here is derived from an EMBL/GenBank/DDBJ whole genome shotgun (WGS) entry which is preliminary data.</text>
</comment>
<keyword evidence="1" id="KW-0812">Transmembrane</keyword>
<dbReference type="EMBL" id="BMKI01000004">
    <property type="protein sequence ID" value="GGC91522.1"/>
    <property type="molecule type" value="Genomic_DNA"/>
</dbReference>
<name>A0ABQ1P5K0_9ENTE</name>
<feature type="transmembrane region" description="Helical" evidence="1">
    <location>
        <begin position="45"/>
        <end position="64"/>
    </location>
</feature>
<keyword evidence="1" id="KW-0472">Membrane</keyword>
<reference evidence="3" key="1">
    <citation type="journal article" date="2019" name="Int. J. Syst. Evol. Microbiol.">
        <title>The Global Catalogue of Microorganisms (GCM) 10K type strain sequencing project: providing services to taxonomists for standard genome sequencing and annotation.</title>
        <authorList>
            <consortium name="The Broad Institute Genomics Platform"/>
            <consortium name="The Broad Institute Genome Sequencing Center for Infectious Disease"/>
            <person name="Wu L."/>
            <person name="Ma J."/>
        </authorList>
    </citation>
    <scope>NUCLEOTIDE SEQUENCE [LARGE SCALE GENOMIC DNA]</scope>
    <source>
        <strain evidence="3">CGMCC 1.15942</strain>
    </source>
</reference>
<protein>
    <recommendedName>
        <fullName evidence="4">DUF4179 domain-containing protein</fullName>
    </recommendedName>
</protein>
<keyword evidence="3" id="KW-1185">Reference proteome</keyword>